<dbReference type="Gene3D" id="3.90.175.10">
    <property type="entry name" value="Diphtheria Toxin, domain 1"/>
    <property type="match status" value="1"/>
</dbReference>
<name>A0A3M6UYK3_POCDA</name>
<proteinExistence type="predicted"/>
<dbReference type="Proteomes" id="UP000275408">
    <property type="component" value="Unassembled WGS sequence"/>
</dbReference>
<gene>
    <name evidence="1" type="ORF">pdam_00009530</name>
</gene>
<dbReference type="AlphaFoldDB" id="A0A3M6UYK3"/>
<keyword evidence="2" id="KW-1185">Reference proteome</keyword>
<accession>A0A3M6UYK3</accession>
<protein>
    <submittedName>
        <fullName evidence="1">Uncharacterized protein</fullName>
    </submittedName>
</protein>
<dbReference type="EMBL" id="RCHS01000461">
    <property type="protein sequence ID" value="RMX58690.1"/>
    <property type="molecule type" value="Genomic_DNA"/>
</dbReference>
<organism evidence="1 2">
    <name type="scientific">Pocillopora damicornis</name>
    <name type="common">Cauliflower coral</name>
    <name type="synonym">Millepora damicornis</name>
    <dbReference type="NCBI Taxonomy" id="46731"/>
    <lineage>
        <taxon>Eukaryota</taxon>
        <taxon>Metazoa</taxon>
        <taxon>Cnidaria</taxon>
        <taxon>Anthozoa</taxon>
        <taxon>Hexacorallia</taxon>
        <taxon>Scleractinia</taxon>
        <taxon>Astrocoeniina</taxon>
        <taxon>Pocilloporidae</taxon>
        <taxon>Pocillopora</taxon>
    </lineage>
</organism>
<sequence length="299" mass="35059">MSRVSVEQSFSYQSLFKVVRQEDFWALIENAALDLQRLIYVTSKDLHRRFERLVFLSWLWQCNRFPYNEQITNKWFLKNIPSKPGQQVINTLNVSLNEEERKHWQRWQNIVEERAGLPNFDGTPFFHGTNHESALNILQEGIDITRGGQRLDFSDGEGFYTTNNFSESIQYAEFARSRGSANHANLGAAVAIYNVNEEELNQKFRGLNLYSDLNFWRKVVKEYRQIGKGKIDRDFREELEAYSFIEGPLSRGFTNGEFQQDSSNRGQLCIRSIKCAEEFLDLKIHSVIFFEKPPQLVYP</sequence>
<dbReference type="SUPFAM" id="SSF56399">
    <property type="entry name" value="ADP-ribosylation"/>
    <property type="match status" value="1"/>
</dbReference>
<comment type="caution">
    <text evidence="1">The sequence shown here is derived from an EMBL/GenBank/DDBJ whole genome shotgun (WGS) entry which is preliminary data.</text>
</comment>
<reference evidence="1 2" key="1">
    <citation type="journal article" date="2018" name="Sci. Rep.">
        <title>Comparative analysis of the Pocillopora damicornis genome highlights role of immune system in coral evolution.</title>
        <authorList>
            <person name="Cunning R."/>
            <person name="Bay R.A."/>
            <person name="Gillette P."/>
            <person name="Baker A.C."/>
            <person name="Traylor-Knowles N."/>
        </authorList>
    </citation>
    <scope>NUCLEOTIDE SEQUENCE [LARGE SCALE GENOMIC DNA]</scope>
    <source>
        <strain evidence="1">RSMAS</strain>
        <tissue evidence="1">Whole animal</tissue>
    </source>
</reference>
<evidence type="ECO:0000313" key="1">
    <source>
        <dbReference type="EMBL" id="RMX58690.1"/>
    </source>
</evidence>
<evidence type="ECO:0000313" key="2">
    <source>
        <dbReference type="Proteomes" id="UP000275408"/>
    </source>
</evidence>